<dbReference type="KEGG" id="dmp:FAK_20400"/>
<gene>
    <name evidence="2" type="ORF">FAK_20400</name>
</gene>
<keyword evidence="3" id="KW-1185">Reference proteome</keyword>
<evidence type="ECO:0000313" key="2">
    <source>
        <dbReference type="EMBL" id="BEQ14974.1"/>
    </source>
</evidence>
<dbReference type="EMBL" id="AP028679">
    <property type="protein sequence ID" value="BEQ14974.1"/>
    <property type="molecule type" value="Genomic_DNA"/>
</dbReference>
<accession>A0AAU9EK64</accession>
<dbReference type="RefSeq" id="WP_338598728.1">
    <property type="nucleotide sequence ID" value="NZ_AP028679.1"/>
</dbReference>
<keyword evidence="1" id="KW-0732">Signal</keyword>
<evidence type="ECO:0000313" key="3">
    <source>
        <dbReference type="Proteomes" id="UP001366166"/>
    </source>
</evidence>
<feature type="chain" id="PRO_5043728665" description="Lipoprotein" evidence="1">
    <location>
        <begin position="23"/>
        <end position="100"/>
    </location>
</feature>
<proteinExistence type="predicted"/>
<protein>
    <recommendedName>
        <fullName evidence="4">Lipoprotein</fullName>
    </recommendedName>
</protein>
<dbReference type="Proteomes" id="UP001366166">
    <property type="component" value="Chromosome"/>
</dbReference>
<feature type="signal peptide" evidence="1">
    <location>
        <begin position="1"/>
        <end position="22"/>
    </location>
</feature>
<sequence>MRAALICFILLALLACAAPAMAAPPQAVPQGGAVSLYSPPPRYQIFEAPKPYGGMLMVDTQSGKSWQRIIVNTPQGIRIRWVELPRVDKFPTGNESIMWN</sequence>
<evidence type="ECO:0000256" key="1">
    <source>
        <dbReference type="SAM" id="SignalP"/>
    </source>
</evidence>
<name>A0AAU9EK64_9BACT</name>
<dbReference type="AlphaFoldDB" id="A0AAU9EK64"/>
<reference evidence="3" key="1">
    <citation type="journal article" date="2023" name="Arch. Microbiol.">
        <title>Desulfoferula mesophilus gen. nov. sp. nov., a mesophilic sulfate-reducing bacterium isolated from a brackish lake sediment.</title>
        <authorList>
            <person name="Watanabe T."/>
            <person name="Yabe T."/>
            <person name="Tsuji J.M."/>
            <person name="Fukui M."/>
        </authorList>
    </citation>
    <scope>NUCLEOTIDE SEQUENCE [LARGE SCALE GENOMIC DNA]</scope>
    <source>
        <strain evidence="3">12FAK</strain>
    </source>
</reference>
<organism evidence="2 3">
    <name type="scientific">Desulfoferula mesophila</name>
    <dbReference type="NCBI Taxonomy" id="3058419"/>
    <lineage>
        <taxon>Bacteria</taxon>
        <taxon>Pseudomonadati</taxon>
        <taxon>Thermodesulfobacteriota</taxon>
        <taxon>Desulfarculia</taxon>
        <taxon>Desulfarculales</taxon>
        <taxon>Desulfarculaceae</taxon>
        <taxon>Desulfoferula</taxon>
    </lineage>
</organism>
<evidence type="ECO:0008006" key="4">
    <source>
        <dbReference type="Google" id="ProtNLM"/>
    </source>
</evidence>